<dbReference type="EMBL" id="SJPO01000008">
    <property type="protein sequence ID" value="TWT74559.1"/>
    <property type="molecule type" value="Genomic_DNA"/>
</dbReference>
<evidence type="ECO:0000256" key="11">
    <source>
        <dbReference type="ARBA" id="ARBA00023136"/>
    </source>
</evidence>
<feature type="domain" description="FtsK" evidence="17">
    <location>
        <begin position="485"/>
        <end position="695"/>
    </location>
</feature>
<feature type="transmembrane region" description="Helical" evidence="16">
    <location>
        <begin position="68"/>
        <end position="85"/>
    </location>
</feature>
<evidence type="ECO:0000256" key="10">
    <source>
        <dbReference type="ARBA" id="ARBA00023125"/>
    </source>
</evidence>
<dbReference type="InterPro" id="IPR027417">
    <property type="entry name" value="P-loop_NTPase"/>
</dbReference>
<dbReference type="PANTHER" id="PTHR22683">
    <property type="entry name" value="SPORULATION PROTEIN RELATED"/>
    <property type="match status" value="1"/>
</dbReference>
<evidence type="ECO:0000256" key="2">
    <source>
        <dbReference type="ARBA" id="ARBA00006474"/>
    </source>
</evidence>
<feature type="compositionally biased region" description="Acidic residues" evidence="15">
    <location>
        <begin position="254"/>
        <end position="272"/>
    </location>
</feature>
<keyword evidence="7" id="KW-0159">Chromosome partition</keyword>
<evidence type="ECO:0000256" key="1">
    <source>
        <dbReference type="ARBA" id="ARBA00004651"/>
    </source>
</evidence>
<dbReference type="InterPro" id="IPR041027">
    <property type="entry name" value="FtsK_alpha"/>
</dbReference>
<evidence type="ECO:0000259" key="17">
    <source>
        <dbReference type="PROSITE" id="PS50901"/>
    </source>
</evidence>
<keyword evidence="10" id="KW-0238">DNA-binding</keyword>
<keyword evidence="19" id="KW-1185">Reference proteome</keyword>
<dbReference type="Pfam" id="PF01580">
    <property type="entry name" value="FtsK_SpoIIIE"/>
    <property type="match status" value="1"/>
</dbReference>
<sequence length="960" mass="105066">MPDRSRQLDVVAIALAAGTLFLAVALSTYHKADPPGSLVWPPSDTTHNACGWGGAYAAHYLLEMMGVGAYYAVGSLATITVLLLMRKEVNQPVTRSIGWALSLLGLATIAAMMLPRWSPGPVIGAGGYLGAMGRAWLEGHFAAAGGYIVAISVLLAGLLLSTDYLLFRWAATATVASGAGFDTVRRHAQAAAARVKSKRQLTDLDAPSLGGEEDEAQDDEEYEYEYEEDEYEEEEEAEDEGGLTIRTPGAKGEVEEESAAEEEADYEVEEEAQPATAPSAKGLSGLAAKLAQGLKGKPAAPAEETPAAEAEPAAEKPAQVPIKKPKSERDEIIDQLQAADQDADLDFDYELPPLDLLLPSEDVSYDEHEREVRRKAKVLEKTFKDFGFNVKVVEVETGPVIAQYEIELEPGLRLSKITGLADDLAIACRVPSVRIVAPIPGKNTVGIEVPNETRQLVRLRSVIEETDGRARRMKIPIYLGQDVAGNPMAVDLAALPHLLIAGRTGTGKSVCLNSIIVSILMSRGPDEVRMLMIDPKMVELSGYRKLPHLMHPVVTDMRKAEAILAWAVDKMEERYRMLANAGVRHVSVYNQLTEEELRDRVRNEDGSRMSDAEFSLVPKQLPFIVIVADEMADLMMTAGKDVEQHIIRLAQKSRAVGIHLILATQKPTVDVITGLIKSNLPARIAFQVASRTDSRVVLDEMGADKLLGNGDMLFLSPGTSMLLRGQGTYLSDDEITRVVDYVGTDDQQFAAELMQLKTKEEEEAAEQSAGGFKQRDELYEAAVDVVVREGRGSVSLLQRCLGIGYGRAARLIDFMAEDGIVGPYNGSNAREVMMSVADWEARDQNAADEEEPATPPPATTSSFKATEAAEVEAEAAVDDSEEDEYEDDETDEYEEEEEEDESPEGESAEDDEEWEYEEEDEAEEEDAEEEGEADEEEWDEEEDGEWDEEEEDEEPLQDSA</sequence>
<dbReference type="GO" id="GO:0005524">
    <property type="term" value="F:ATP binding"/>
    <property type="evidence" value="ECO:0007669"/>
    <property type="project" value="UniProtKB-UniRule"/>
</dbReference>
<evidence type="ECO:0000256" key="3">
    <source>
        <dbReference type="ARBA" id="ARBA00022475"/>
    </source>
</evidence>
<protein>
    <submittedName>
        <fullName evidence="18">DNA translocase FtsK</fullName>
    </submittedName>
</protein>
<keyword evidence="6 14" id="KW-0547">Nucleotide-binding</keyword>
<dbReference type="SMART" id="SM00382">
    <property type="entry name" value="AAA"/>
    <property type="match status" value="1"/>
</dbReference>
<evidence type="ECO:0000256" key="8">
    <source>
        <dbReference type="ARBA" id="ARBA00022840"/>
    </source>
</evidence>
<dbReference type="InterPro" id="IPR002543">
    <property type="entry name" value="FtsK_dom"/>
</dbReference>
<dbReference type="SUPFAM" id="SSF52540">
    <property type="entry name" value="P-loop containing nucleoside triphosphate hydrolases"/>
    <property type="match status" value="1"/>
</dbReference>
<dbReference type="SMART" id="SM00843">
    <property type="entry name" value="Ftsk_gamma"/>
    <property type="match status" value="1"/>
</dbReference>
<evidence type="ECO:0000256" key="7">
    <source>
        <dbReference type="ARBA" id="ARBA00022829"/>
    </source>
</evidence>
<evidence type="ECO:0000256" key="9">
    <source>
        <dbReference type="ARBA" id="ARBA00022989"/>
    </source>
</evidence>
<dbReference type="Pfam" id="PF13491">
    <property type="entry name" value="FtsK_4TM"/>
    <property type="match status" value="1"/>
</dbReference>
<dbReference type="Gene3D" id="3.30.980.40">
    <property type="match status" value="1"/>
</dbReference>
<comment type="similarity">
    <text evidence="2">Belongs to the FtsK/SpoIIIE/SftA family.</text>
</comment>
<dbReference type="Gene3D" id="3.40.50.300">
    <property type="entry name" value="P-loop containing nucleotide triphosphate hydrolases"/>
    <property type="match status" value="1"/>
</dbReference>
<keyword evidence="4" id="KW-0132">Cell division</keyword>
<evidence type="ECO:0000256" key="14">
    <source>
        <dbReference type="PROSITE-ProRule" id="PRU00289"/>
    </source>
</evidence>
<dbReference type="PANTHER" id="PTHR22683:SF41">
    <property type="entry name" value="DNA TRANSLOCASE FTSK"/>
    <property type="match status" value="1"/>
</dbReference>
<evidence type="ECO:0000256" key="13">
    <source>
        <dbReference type="ARBA" id="ARBA00025923"/>
    </source>
</evidence>
<name>A0A5C5YHA6_9BACT</name>
<evidence type="ECO:0000313" key="19">
    <source>
        <dbReference type="Proteomes" id="UP000318478"/>
    </source>
</evidence>
<dbReference type="AlphaFoldDB" id="A0A5C5YHA6"/>
<feature type="compositionally biased region" description="Acidic residues" evidence="15">
    <location>
        <begin position="211"/>
        <end position="241"/>
    </location>
</feature>
<dbReference type="GO" id="GO:0007059">
    <property type="term" value="P:chromosome segregation"/>
    <property type="evidence" value="ECO:0007669"/>
    <property type="project" value="UniProtKB-KW"/>
</dbReference>
<keyword evidence="8 14" id="KW-0067">ATP-binding</keyword>
<dbReference type="GO" id="GO:0003677">
    <property type="term" value="F:DNA binding"/>
    <property type="evidence" value="ECO:0007669"/>
    <property type="project" value="UniProtKB-KW"/>
</dbReference>
<keyword evidence="9 16" id="KW-1133">Transmembrane helix</keyword>
<organism evidence="18 19">
    <name type="scientific">Posidoniimonas polymericola</name>
    <dbReference type="NCBI Taxonomy" id="2528002"/>
    <lineage>
        <taxon>Bacteria</taxon>
        <taxon>Pseudomonadati</taxon>
        <taxon>Planctomycetota</taxon>
        <taxon>Planctomycetia</taxon>
        <taxon>Pirellulales</taxon>
        <taxon>Lacipirellulaceae</taxon>
        <taxon>Posidoniimonas</taxon>
    </lineage>
</organism>
<dbReference type="GO" id="GO:0005886">
    <property type="term" value="C:plasma membrane"/>
    <property type="evidence" value="ECO:0007669"/>
    <property type="project" value="UniProtKB-SubCell"/>
</dbReference>
<dbReference type="Gene3D" id="1.10.10.10">
    <property type="entry name" value="Winged helix-like DNA-binding domain superfamily/Winged helix DNA-binding domain"/>
    <property type="match status" value="1"/>
</dbReference>
<keyword evidence="5 16" id="KW-0812">Transmembrane</keyword>
<feature type="region of interest" description="Disordered" evidence="15">
    <location>
        <begin position="294"/>
        <end position="328"/>
    </location>
</feature>
<dbReference type="InterPro" id="IPR050206">
    <property type="entry name" value="FtsK/SpoIIIE/SftA"/>
</dbReference>
<keyword evidence="3" id="KW-1003">Cell membrane</keyword>
<dbReference type="SUPFAM" id="SSF46785">
    <property type="entry name" value="Winged helix' DNA-binding domain"/>
    <property type="match status" value="1"/>
</dbReference>
<evidence type="ECO:0000256" key="6">
    <source>
        <dbReference type="ARBA" id="ARBA00022741"/>
    </source>
</evidence>
<dbReference type="Pfam" id="PF17854">
    <property type="entry name" value="FtsK_alpha"/>
    <property type="match status" value="1"/>
</dbReference>
<feature type="compositionally biased region" description="Acidic residues" evidence="15">
    <location>
        <begin position="869"/>
        <end position="960"/>
    </location>
</feature>
<dbReference type="InterPro" id="IPR003593">
    <property type="entry name" value="AAA+_ATPase"/>
</dbReference>
<comment type="subcellular location">
    <subcellularLocation>
        <location evidence="1">Cell membrane</location>
        <topology evidence="1">Multi-pass membrane protein</topology>
    </subcellularLocation>
</comment>
<accession>A0A5C5YHA6</accession>
<dbReference type="InterPro" id="IPR018541">
    <property type="entry name" value="Ftsk_gamma"/>
</dbReference>
<keyword evidence="11 16" id="KW-0472">Membrane</keyword>
<reference evidence="18 19" key="1">
    <citation type="submission" date="2019-02" db="EMBL/GenBank/DDBJ databases">
        <title>Deep-cultivation of Planctomycetes and their phenomic and genomic characterization uncovers novel biology.</title>
        <authorList>
            <person name="Wiegand S."/>
            <person name="Jogler M."/>
            <person name="Boedeker C."/>
            <person name="Pinto D."/>
            <person name="Vollmers J."/>
            <person name="Rivas-Marin E."/>
            <person name="Kohn T."/>
            <person name="Peeters S.H."/>
            <person name="Heuer A."/>
            <person name="Rast P."/>
            <person name="Oberbeckmann S."/>
            <person name="Bunk B."/>
            <person name="Jeske O."/>
            <person name="Meyerdierks A."/>
            <person name="Storesund J.E."/>
            <person name="Kallscheuer N."/>
            <person name="Luecker S."/>
            <person name="Lage O.M."/>
            <person name="Pohl T."/>
            <person name="Merkel B.J."/>
            <person name="Hornburger P."/>
            <person name="Mueller R.-W."/>
            <person name="Bruemmer F."/>
            <person name="Labrenz M."/>
            <person name="Spormann A.M."/>
            <person name="Op Den Camp H."/>
            <person name="Overmann J."/>
            <person name="Amann R."/>
            <person name="Jetten M.S.M."/>
            <person name="Mascher T."/>
            <person name="Medema M.H."/>
            <person name="Devos D.P."/>
            <person name="Kaster A.-K."/>
            <person name="Ovreas L."/>
            <person name="Rohde M."/>
            <person name="Galperin M.Y."/>
            <person name="Jogler C."/>
        </authorList>
    </citation>
    <scope>NUCLEOTIDE SEQUENCE [LARGE SCALE GENOMIC DNA]</scope>
    <source>
        <strain evidence="18 19">Pla123a</strain>
    </source>
</reference>
<dbReference type="Pfam" id="PF09397">
    <property type="entry name" value="FtsK_gamma"/>
    <property type="match status" value="1"/>
</dbReference>
<feature type="transmembrane region" description="Helical" evidence="16">
    <location>
        <begin position="137"/>
        <end position="160"/>
    </location>
</feature>
<feature type="binding site" evidence="14">
    <location>
        <begin position="502"/>
        <end position="509"/>
    </location>
    <ligand>
        <name>ATP</name>
        <dbReference type="ChEBI" id="CHEBI:30616"/>
    </ligand>
</feature>
<evidence type="ECO:0000256" key="5">
    <source>
        <dbReference type="ARBA" id="ARBA00022692"/>
    </source>
</evidence>
<keyword evidence="12" id="KW-0131">Cell cycle</keyword>
<proteinExistence type="inferred from homology"/>
<evidence type="ECO:0000256" key="16">
    <source>
        <dbReference type="SAM" id="Phobius"/>
    </source>
</evidence>
<dbReference type="Proteomes" id="UP000318478">
    <property type="component" value="Unassembled WGS sequence"/>
</dbReference>
<feature type="region of interest" description="Disordered" evidence="15">
    <location>
        <begin position="842"/>
        <end position="960"/>
    </location>
</feature>
<evidence type="ECO:0000256" key="4">
    <source>
        <dbReference type="ARBA" id="ARBA00022618"/>
    </source>
</evidence>
<dbReference type="OrthoDB" id="9807790at2"/>
<dbReference type="InterPro" id="IPR036390">
    <property type="entry name" value="WH_DNA-bd_sf"/>
</dbReference>
<evidence type="ECO:0000256" key="12">
    <source>
        <dbReference type="ARBA" id="ARBA00023306"/>
    </source>
</evidence>
<feature type="transmembrane region" description="Helical" evidence="16">
    <location>
        <begin position="97"/>
        <end position="117"/>
    </location>
</feature>
<gene>
    <name evidence="18" type="primary">ftsK</name>
    <name evidence="18" type="ORF">Pla123a_33830</name>
</gene>
<dbReference type="InterPro" id="IPR036388">
    <property type="entry name" value="WH-like_DNA-bd_sf"/>
</dbReference>
<dbReference type="RefSeq" id="WP_146589031.1">
    <property type="nucleotide sequence ID" value="NZ_SJPO01000008.1"/>
</dbReference>
<feature type="region of interest" description="Disordered" evidence="15">
    <location>
        <begin position="199"/>
        <end position="281"/>
    </location>
</feature>
<dbReference type="PROSITE" id="PS50901">
    <property type="entry name" value="FTSK"/>
    <property type="match status" value="1"/>
</dbReference>
<evidence type="ECO:0000313" key="18">
    <source>
        <dbReference type="EMBL" id="TWT74559.1"/>
    </source>
</evidence>
<evidence type="ECO:0000256" key="15">
    <source>
        <dbReference type="SAM" id="MobiDB-lite"/>
    </source>
</evidence>
<dbReference type="GO" id="GO:0051301">
    <property type="term" value="P:cell division"/>
    <property type="evidence" value="ECO:0007669"/>
    <property type="project" value="UniProtKB-KW"/>
</dbReference>
<comment type="caution">
    <text evidence="18">The sequence shown here is derived from an EMBL/GenBank/DDBJ whole genome shotgun (WGS) entry which is preliminary data.</text>
</comment>
<comment type="subunit">
    <text evidence="13">Homohexamer. Forms a ring that surrounds DNA.</text>
</comment>
<feature type="compositionally biased region" description="Low complexity" evidence="15">
    <location>
        <begin position="294"/>
        <end position="318"/>
    </location>
</feature>
<dbReference type="InterPro" id="IPR025199">
    <property type="entry name" value="FtsK_4TM"/>
</dbReference>